<feature type="domain" description="N-acetyltransferase" evidence="1">
    <location>
        <begin position="31"/>
        <end position="168"/>
    </location>
</feature>
<keyword evidence="2" id="KW-0808">Transferase</keyword>
<dbReference type="CDD" id="cd04301">
    <property type="entry name" value="NAT_SF"/>
    <property type="match status" value="1"/>
</dbReference>
<dbReference type="EMBL" id="CP003601">
    <property type="protein sequence ID" value="AFY97006.1"/>
    <property type="molecule type" value="Genomic_DNA"/>
</dbReference>
<dbReference type="Gene3D" id="3.40.630.30">
    <property type="match status" value="1"/>
</dbReference>
<evidence type="ECO:0000259" key="1">
    <source>
        <dbReference type="PROSITE" id="PS51186"/>
    </source>
</evidence>
<reference evidence="2 3" key="1">
    <citation type="submission" date="2012-05" db="EMBL/GenBank/DDBJ databases">
        <title>Noncontiguous Finished plasmid 1 of genome of Chamaesiphon sp. PCC 6605.</title>
        <authorList>
            <consortium name="US DOE Joint Genome Institute"/>
            <person name="Gugger M."/>
            <person name="Coursin T."/>
            <person name="Rippka R."/>
            <person name="Tandeau De Marsac N."/>
            <person name="Huntemann M."/>
            <person name="Wei C.-L."/>
            <person name="Han J."/>
            <person name="Detter J.C."/>
            <person name="Han C."/>
            <person name="Tapia R."/>
            <person name="Chen A."/>
            <person name="Kyrpides N."/>
            <person name="Mavromatis K."/>
            <person name="Markowitz V."/>
            <person name="Szeto E."/>
            <person name="Ivanova N."/>
            <person name="Pagani I."/>
            <person name="Pati A."/>
            <person name="Goodwin L."/>
            <person name="Nordberg H.P."/>
            <person name="Cantor M.N."/>
            <person name="Hua S.X."/>
            <person name="Woyke T."/>
            <person name="Kerfeld C.A."/>
        </authorList>
    </citation>
    <scope>NUCLEOTIDE SEQUENCE [LARGE SCALE GENOMIC DNA]</scope>
    <source>
        <strain evidence="3">ATCC 27169 / PCC 6605</strain>
        <plasmid evidence="3">Plasmid pCHA6605.01</plasmid>
    </source>
</reference>
<dbReference type="Proteomes" id="UP000010366">
    <property type="component" value="Plasmid pCHA6605.01"/>
</dbReference>
<evidence type="ECO:0000313" key="2">
    <source>
        <dbReference type="EMBL" id="AFY97006.1"/>
    </source>
</evidence>
<dbReference type="KEGG" id="cmp:Cha6605_6176"/>
<keyword evidence="2" id="KW-0614">Plasmid</keyword>
<name>K9URB8_CHAP6</name>
<dbReference type="HOGENOM" id="CLU_115862_2_0_3"/>
<dbReference type="SUPFAM" id="SSF55729">
    <property type="entry name" value="Acyl-CoA N-acyltransferases (Nat)"/>
    <property type="match status" value="1"/>
</dbReference>
<proteinExistence type="predicted"/>
<dbReference type="eggNOG" id="COG0456">
    <property type="taxonomic scope" value="Bacteria"/>
</dbReference>
<dbReference type="GO" id="GO:0016747">
    <property type="term" value="F:acyltransferase activity, transferring groups other than amino-acyl groups"/>
    <property type="evidence" value="ECO:0007669"/>
    <property type="project" value="InterPro"/>
</dbReference>
<geneLocation type="plasmid" evidence="2 3">
    <name>pCHA6605.01</name>
</geneLocation>
<dbReference type="InterPro" id="IPR016181">
    <property type="entry name" value="Acyl_CoA_acyltransferase"/>
</dbReference>
<protein>
    <submittedName>
        <fullName evidence="2">Acetyltransferase, N-acetylglutamate synthase</fullName>
    </submittedName>
</protein>
<sequence length="168" mass="19578">MFFDRLVRRSLLILQWGKFLLTLEIQMKPQLRIEIADEPKLDETEFIVRQLIQFNSRCAGEGSFRQLAIFLRDADENLVGGLVGSTYWQWLYVDVFWIHESYRGGGYGISLLAAAEQEAVKRGCQYAYLDTFSFQAPEFYQKHGYVVFGELSDFPAGHSRFFLRKVLQ</sequence>
<dbReference type="Pfam" id="PF00583">
    <property type="entry name" value="Acetyltransf_1"/>
    <property type="match status" value="1"/>
</dbReference>
<dbReference type="PROSITE" id="PS51186">
    <property type="entry name" value="GNAT"/>
    <property type="match status" value="1"/>
</dbReference>
<gene>
    <name evidence="2" type="ORF">Cha6605_6176</name>
</gene>
<organism evidence="2 3">
    <name type="scientific">Chamaesiphon minutus (strain ATCC 27169 / PCC 6605)</name>
    <dbReference type="NCBI Taxonomy" id="1173020"/>
    <lineage>
        <taxon>Bacteria</taxon>
        <taxon>Bacillati</taxon>
        <taxon>Cyanobacteriota</taxon>
        <taxon>Cyanophyceae</taxon>
        <taxon>Gomontiellales</taxon>
        <taxon>Chamaesiphonaceae</taxon>
        <taxon>Chamaesiphon</taxon>
    </lineage>
</organism>
<dbReference type="InterPro" id="IPR000182">
    <property type="entry name" value="GNAT_dom"/>
</dbReference>
<dbReference type="AlphaFoldDB" id="K9URB8"/>
<keyword evidence="3" id="KW-1185">Reference proteome</keyword>
<evidence type="ECO:0000313" key="3">
    <source>
        <dbReference type="Proteomes" id="UP000010366"/>
    </source>
</evidence>
<accession>K9URB8</accession>